<name>A0A9D1PXL0_9BACT</name>
<accession>A0A9D1PXL0</accession>
<evidence type="ECO:0000256" key="3">
    <source>
        <dbReference type="PIRSR" id="PIRSR000390-2"/>
    </source>
</evidence>
<dbReference type="GO" id="GO:0030170">
    <property type="term" value="F:pyridoxal phosphate binding"/>
    <property type="evidence" value="ECO:0007669"/>
    <property type="project" value="TreeGrafter"/>
</dbReference>
<dbReference type="EMBL" id="DXHV01000073">
    <property type="protein sequence ID" value="HIW01141.1"/>
    <property type="molecule type" value="Genomic_DNA"/>
</dbReference>
<evidence type="ECO:0000256" key="1">
    <source>
        <dbReference type="ARBA" id="ARBA00037999"/>
    </source>
</evidence>
<keyword evidence="3 4" id="KW-0663">Pyridoxal phosphate</keyword>
<sequence length="395" mass="44829">MDLRINFSGRSIRYTEEEIAVVAEAMRTAEPLTQGHYMQEFEAAFARYQNVPQGSCFTMMNGASALELSAQLCCFKPGDEVVMPSHTFTASAYPYIKKGAKIAWCDVDLHTHVVTARTIEKAMTPQTRAVVVVHLYGYVADMPEIVDLCRERNVLLIEDAAQAIGAEINGQKAGSFGDMGTFSFHSHKNLTTLGEGGMLYVRDPALWSIVPMVRHNGHCAYSFERKDYWKPAMGNVDMPMLGDMMLQPNNYSLGEVECALGTKLLERIDAINDAKRERALRFIDGMADWPELEFLREESRRHNYHLLVARMTSGQEKRDAFMRAMYEEKGIKCVVQYIPLNRYDYYRKLGLGSADCPNGDLFYDTMISFPFQLWMSDEDFDYMLTSAREVMASLA</sequence>
<dbReference type="PANTHER" id="PTHR30244:SF34">
    <property type="entry name" value="DTDP-4-AMINO-4,6-DIDEOXYGALACTOSE TRANSAMINASE"/>
    <property type="match status" value="1"/>
</dbReference>
<dbReference type="PIRSF" id="PIRSF000390">
    <property type="entry name" value="PLP_StrS"/>
    <property type="match status" value="1"/>
</dbReference>
<dbReference type="InterPro" id="IPR015421">
    <property type="entry name" value="PyrdxlP-dep_Trfase_major"/>
</dbReference>
<evidence type="ECO:0000313" key="6">
    <source>
        <dbReference type="Proteomes" id="UP000886752"/>
    </source>
</evidence>
<reference evidence="5" key="1">
    <citation type="journal article" date="2021" name="PeerJ">
        <title>Extensive microbial diversity within the chicken gut microbiome revealed by metagenomics and culture.</title>
        <authorList>
            <person name="Gilroy R."/>
            <person name="Ravi A."/>
            <person name="Getino M."/>
            <person name="Pursley I."/>
            <person name="Horton D.L."/>
            <person name="Alikhan N.F."/>
            <person name="Baker D."/>
            <person name="Gharbi K."/>
            <person name="Hall N."/>
            <person name="Watson M."/>
            <person name="Adriaenssens E.M."/>
            <person name="Foster-Nyarko E."/>
            <person name="Jarju S."/>
            <person name="Secka A."/>
            <person name="Antonio M."/>
            <person name="Oren A."/>
            <person name="Chaudhuri R.R."/>
            <person name="La Ragione R."/>
            <person name="Hildebrand F."/>
            <person name="Pallen M.J."/>
        </authorList>
    </citation>
    <scope>NUCLEOTIDE SEQUENCE</scope>
    <source>
        <strain evidence="5">ChiHecec2B26-446</strain>
    </source>
</reference>
<dbReference type="Proteomes" id="UP000886752">
    <property type="component" value="Unassembled WGS sequence"/>
</dbReference>
<organism evidence="5 6">
    <name type="scientific">Candidatus Desulfovibrio intestinipullorum</name>
    <dbReference type="NCBI Taxonomy" id="2838536"/>
    <lineage>
        <taxon>Bacteria</taxon>
        <taxon>Pseudomonadati</taxon>
        <taxon>Thermodesulfobacteriota</taxon>
        <taxon>Desulfovibrionia</taxon>
        <taxon>Desulfovibrionales</taxon>
        <taxon>Desulfovibrionaceae</taxon>
        <taxon>Desulfovibrio</taxon>
    </lineage>
</organism>
<protein>
    <submittedName>
        <fullName evidence="5">DegT/DnrJ/EryC1/StrS family aminotransferase</fullName>
    </submittedName>
</protein>
<dbReference type="InterPro" id="IPR000653">
    <property type="entry name" value="DegT/StrS_aminotransferase"/>
</dbReference>
<dbReference type="Gene3D" id="3.90.1150.10">
    <property type="entry name" value="Aspartate Aminotransferase, domain 1"/>
    <property type="match status" value="1"/>
</dbReference>
<dbReference type="Gene3D" id="3.40.640.10">
    <property type="entry name" value="Type I PLP-dependent aspartate aminotransferase-like (Major domain)"/>
    <property type="match status" value="1"/>
</dbReference>
<dbReference type="CDD" id="cd00616">
    <property type="entry name" value="AHBA_syn"/>
    <property type="match status" value="1"/>
</dbReference>
<dbReference type="InterPro" id="IPR015422">
    <property type="entry name" value="PyrdxlP-dep_Trfase_small"/>
</dbReference>
<dbReference type="InterPro" id="IPR015424">
    <property type="entry name" value="PyrdxlP-dep_Trfase"/>
</dbReference>
<dbReference type="GO" id="GO:0008483">
    <property type="term" value="F:transaminase activity"/>
    <property type="evidence" value="ECO:0007669"/>
    <property type="project" value="UniProtKB-KW"/>
</dbReference>
<reference evidence="5" key="2">
    <citation type="submission" date="2021-04" db="EMBL/GenBank/DDBJ databases">
        <authorList>
            <person name="Gilroy R."/>
        </authorList>
    </citation>
    <scope>NUCLEOTIDE SEQUENCE</scope>
    <source>
        <strain evidence="5">ChiHecec2B26-446</strain>
    </source>
</reference>
<comment type="caution">
    <text evidence="5">The sequence shown here is derived from an EMBL/GenBank/DDBJ whole genome shotgun (WGS) entry which is preliminary data.</text>
</comment>
<feature type="active site" description="Proton acceptor" evidence="2">
    <location>
        <position position="188"/>
    </location>
</feature>
<evidence type="ECO:0000313" key="5">
    <source>
        <dbReference type="EMBL" id="HIW01141.1"/>
    </source>
</evidence>
<evidence type="ECO:0000256" key="4">
    <source>
        <dbReference type="RuleBase" id="RU004508"/>
    </source>
</evidence>
<keyword evidence="5" id="KW-0032">Aminotransferase</keyword>
<feature type="modified residue" description="N6-(pyridoxal phosphate)lysine" evidence="3">
    <location>
        <position position="188"/>
    </location>
</feature>
<dbReference type="PANTHER" id="PTHR30244">
    <property type="entry name" value="TRANSAMINASE"/>
    <property type="match status" value="1"/>
</dbReference>
<keyword evidence="5" id="KW-0808">Transferase</keyword>
<dbReference type="Pfam" id="PF01041">
    <property type="entry name" value="DegT_DnrJ_EryC1"/>
    <property type="match status" value="1"/>
</dbReference>
<evidence type="ECO:0000256" key="2">
    <source>
        <dbReference type="PIRSR" id="PIRSR000390-1"/>
    </source>
</evidence>
<dbReference type="SUPFAM" id="SSF53383">
    <property type="entry name" value="PLP-dependent transferases"/>
    <property type="match status" value="1"/>
</dbReference>
<comment type="similarity">
    <text evidence="1 4">Belongs to the DegT/DnrJ/EryC1 family.</text>
</comment>
<gene>
    <name evidence="5" type="ORF">H9894_08140</name>
</gene>
<dbReference type="AlphaFoldDB" id="A0A9D1PXL0"/>
<dbReference type="GO" id="GO:0000271">
    <property type="term" value="P:polysaccharide biosynthetic process"/>
    <property type="evidence" value="ECO:0007669"/>
    <property type="project" value="TreeGrafter"/>
</dbReference>
<proteinExistence type="inferred from homology"/>